<gene>
    <name evidence="2" type="ORF">FD09_GL000990</name>
</gene>
<keyword evidence="3" id="KW-1185">Reference proteome</keyword>
<accession>A0A0R1MQ77</accession>
<feature type="compositionally biased region" description="Acidic residues" evidence="1">
    <location>
        <begin position="123"/>
        <end position="134"/>
    </location>
</feature>
<protein>
    <submittedName>
        <fullName evidence="2">Uncharacterized protein</fullName>
    </submittedName>
</protein>
<feature type="region of interest" description="Disordered" evidence="1">
    <location>
        <begin position="109"/>
        <end position="134"/>
    </location>
</feature>
<sequence length="226" mass="25196">MEVENLFRLQNNRLAAVSEGHPEPFSDDDFKTIISNSIGSIARIFNLNPTNHHVQIPDSPQVIDFIMQDEEDPSIYYPTVIVHNTDLLPTIIYRLNAVAKQIPDEILNPSGVNGTTQQAAPAPDDDDQLDSDDVQYQDDPEAAAQSASAAPAISDVIPLLVIDHMDETTMAFLKATEGLVAHFILVKRIDEDLVDIRPLPSIDNRSGIEQDDEPKQKRSWLDTFRN</sequence>
<evidence type="ECO:0000256" key="1">
    <source>
        <dbReference type="SAM" id="MobiDB-lite"/>
    </source>
</evidence>
<feature type="region of interest" description="Disordered" evidence="1">
    <location>
        <begin position="199"/>
        <end position="226"/>
    </location>
</feature>
<name>A0A0R1MQ77_9LACO</name>
<feature type="compositionally biased region" description="Basic and acidic residues" evidence="1">
    <location>
        <begin position="213"/>
        <end position="226"/>
    </location>
</feature>
<dbReference type="EMBL" id="AZEC01000015">
    <property type="protein sequence ID" value="KRL10060.1"/>
    <property type="molecule type" value="Genomic_DNA"/>
</dbReference>
<comment type="caution">
    <text evidence="2">The sequence shown here is derived from an EMBL/GenBank/DDBJ whole genome shotgun (WGS) entry which is preliminary data.</text>
</comment>
<organism evidence="2 3">
    <name type="scientific">Schleiferilactobacillus perolens DSM 12744</name>
    <dbReference type="NCBI Taxonomy" id="1423792"/>
    <lineage>
        <taxon>Bacteria</taxon>
        <taxon>Bacillati</taxon>
        <taxon>Bacillota</taxon>
        <taxon>Bacilli</taxon>
        <taxon>Lactobacillales</taxon>
        <taxon>Lactobacillaceae</taxon>
        <taxon>Schleiferilactobacillus</taxon>
    </lineage>
</organism>
<dbReference type="RefSeq" id="WP_057822127.1">
    <property type="nucleotide sequence ID" value="NZ_AZEC01000015.1"/>
</dbReference>
<evidence type="ECO:0000313" key="2">
    <source>
        <dbReference type="EMBL" id="KRL10060.1"/>
    </source>
</evidence>
<dbReference type="Proteomes" id="UP000051330">
    <property type="component" value="Unassembled WGS sequence"/>
</dbReference>
<dbReference type="OrthoDB" id="2286160at2"/>
<dbReference type="PATRIC" id="fig|1423792.3.peg.1010"/>
<reference evidence="2 3" key="1">
    <citation type="journal article" date="2015" name="Genome Announc.">
        <title>Expanding the biotechnology potential of lactobacilli through comparative genomics of 213 strains and associated genera.</title>
        <authorList>
            <person name="Sun Z."/>
            <person name="Harris H.M."/>
            <person name="McCann A."/>
            <person name="Guo C."/>
            <person name="Argimon S."/>
            <person name="Zhang W."/>
            <person name="Yang X."/>
            <person name="Jeffery I.B."/>
            <person name="Cooney J.C."/>
            <person name="Kagawa T.F."/>
            <person name="Liu W."/>
            <person name="Song Y."/>
            <person name="Salvetti E."/>
            <person name="Wrobel A."/>
            <person name="Rasinkangas P."/>
            <person name="Parkhill J."/>
            <person name="Rea M.C."/>
            <person name="O'Sullivan O."/>
            <person name="Ritari J."/>
            <person name="Douillard F.P."/>
            <person name="Paul Ross R."/>
            <person name="Yang R."/>
            <person name="Briner A.E."/>
            <person name="Felis G.E."/>
            <person name="de Vos W.M."/>
            <person name="Barrangou R."/>
            <person name="Klaenhammer T.R."/>
            <person name="Caufield P.W."/>
            <person name="Cui Y."/>
            <person name="Zhang H."/>
            <person name="O'Toole P.W."/>
        </authorList>
    </citation>
    <scope>NUCLEOTIDE SEQUENCE [LARGE SCALE GENOMIC DNA]</scope>
    <source>
        <strain evidence="2 3">DSM 12744</strain>
    </source>
</reference>
<evidence type="ECO:0000313" key="3">
    <source>
        <dbReference type="Proteomes" id="UP000051330"/>
    </source>
</evidence>
<dbReference type="AlphaFoldDB" id="A0A0R1MQ77"/>
<proteinExistence type="predicted"/>